<dbReference type="EMBL" id="CP060286">
    <property type="protein sequence ID" value="QNK42312.1"/>
    <property type="molecule type" value="Genomic_DNA"/>
</dbReference>
<dbReference type="OrthoDB" id="9815425at2"/>
<dbReference type="Pfam" id="PF07859">
    <property type="entry name" value="Abhydrolase_3"/>
    <property type="match status" value="1"/>
</dbReference>
<accession>A0A6N8HVV8</accession>
<protein>
    <submittedName>
        <fullName evidence="4">Alpha/beta hydrolase</fullName>
    </submittedName>
    <submittedName>
        <fullName evidence="3">Carboxylesterase NlhH</fullName>
        <ecNumber evidence="3">3.1.1.1</ecNumber>
    </submittedName>
</protein>
<dbReference type="PANTHER" id="PTHR48081:SF8">
    <property type="entry name" value="ALPHA_BETA HYDROLASE FOLD-3 DOMAIN-CONTAINING PROTEIN-RELATED"/>
    <property type="match status" value="1"/>
</dbReference>
<dbReference type="Proteomes" id="UP000515909">
    <property type="component" value="Chromosome"/>
</dbReference>
<sequence>MKDTVLKELQPILNAAPVIDMALEGVEAARSAPPAPVEHSAEVRIFTRTIRGPECPLTMRIYEPVSRTEETLPALLWSHGGGYALGKPEYEDGICERFVLEARCVVLQADYRLAPEHVYPAAIEDSYAGLKWIADNAVELKIDRSRIAIAGPSAGGGLTAALALMARDRGEVPVLFQMPLYPMVDDRNDTPSCYEINMKSMPKAWNRENNITAWKMYLGSDFSGEVPPYAAPARAEDLTGLPPAYLCVGQQDPFRDETIDYAARLARAGVSVELHLYPGCFHGFDFIANRTEVCERCRVEYIAALNRAFERAAGRG</sequence>
<dbReference type="KEGG" id="cfem:HCR03_08940"/>
<evidence type="ECO:0000313" key="4">
    <source>
        <dbReference type="EMBL" id="QNK42312.1"/>
    </source>
</evidence>
<dbReference type="RefSeq" id="WP_066645010.1">
    <property type="nucleotide sequence ID" value="NZ_CP060286.1"/>
</dbReference>
<name>A0A6N8HVV8_9FIRM</name>
<evidence type="ECO:0000313" key="6">
    <source>
        <dbReference type="Proteomes" id="UP000515909"/>
    </source>
</evidence>
<evidence type="ECO:0000259" key="2">
    <source>
        <dbReference type="Pfam" id="PF07859"/>
    </source>
</evidence>
<dbReference type="AlphaFoldDB" id="A0A6N8HVV8"/>
<evidence type="ECO:0000256" key="1">
    <source>
        <dbReference type="ARBA" id="ARBA00022801"/>
    </source>
</evidence>
<evidence type="ECO:0000313" key="3">
    <source>
        <dbReference type="EMBL" id="MVB09809.1"/>
    </source>
</evidence>
<keyword evidence="5" id="KW-1185">Reference proteome</keyword>
<evidence type="ECO:0000313" key="5">
    <source>
        <dbReference type="Proteomes" id="UP000469440"/>
    </source>
</evidence>
<reference evidence="3 5" key="1">
    <citation type="submission" date="2019-09" db="EMBL/GenBank/DDBJ databases">
        <title>Genome sequence of Clostridium sp. EA1.</title>
        <authorList>
            <person name="Poehlein A."/>
            <person name="Bengelsdorf F.R."/>
            <person name="Daniel R."/>
        </authorList>
    </citation>
    <scope>NUCLEOTIDE SEQUENCE [LARGE SCALE GENOMIC DNA]</scope>
    <source>
        <strain evidence="3 5">EA1</strain>
    </source>
</reference>
<dbReference type="PANTHER" id="PTHR48081">
    <property type="entry name" value="AB HYDROLASE SUPERFAMILY PROTEIN C4A8.06C"/>
    <property type="match status" value="1"/>
</dbReference>
<dbReference type="InterPro" id="IPR013094">
    <property type="entry name" value="AB_hydrolase_3"/>
</dbReference>
<feature type="domain" description="Alpha/beta hydrolase fold-3" evidence="2">
    <location>
        <begin position="75"/>
        <end position="284"/>
    </location>
</feature>
<dbReference type="GO" id="GO:0106435">
    <property type="term" value="F:carboxylesterase activity"/>
    <property type="evidence" value="ECO:0007669"/>
    <property type="project" value="UniProtKB-EC"/>
</dbReference>
<dbReference type="Proteomes" id="UP000469440">
    <property type="component" value="Unassembled WGS sequence"/>
</dbReference>
<keyword evidence="1 3" id="KW-0378">Hydrolase</keyword>
<dbReference type="InterPro" id="IPR029058">
    <property type="entry name" value="AB_hydrolase_fold"/>
</dbReference>
<dbReference type="EMBL" id="VWXL01000014">
    <property type="protein sequence ID" value="MVB09809.1"/>
    <property type="molecule type" value="Genomic_DNA"/>
</dbReference>
<organism evidence="3 5">
    <name type="scientific">Caproicibacter fermentans</name>
    <dbReference type="NCBI Taxonomy" id="2576756"/>
    <lineage>
        <taxon>Bacteria</taxon>
        <taxon>Bacillati</taxon>
        <taxon>Bacillota</taxon>
        <taxon>Clostridia</taxon>
        <taxon>Eubacteriales</taxon>
        <taxon>Acutalibacteraceae</taxon>
        <taxon>Caproicibacter</taxon>
    </lineage>
</organism>
<gene>
    <name evidence="3" type="primary">nlhH</name>
    <name evidence="3" type="ORF">CAFE_04740</name>
    <name evidence="4" type="ORF">HCR03_08940</name>
</gene>
<accession>A0A7G8TFC1</accession>
<dbReference type="SUPFAM" id="SSF53474">
    <property type="entry name" value="alpha/beta-Hydrolases"/>
    <property type="match status" value="1"/>
</dbReference>
<proteinExistence type="predicted"/>
<reference evidence="4 6" key="2">
    <citation type="submission" date="2020-08" db="EMBL/GenBank/DDBJ databases">
        <title>The isolate Caproiciproducens sp. 7D4C2 produces n-caproate at mildly acidic conditions from hexoses: genome and rBOX comparison with related strains and chain-elongating bacteria.</title>
        <authorList>
            <person name="Esquivel-Elizondo S."/>
            <person name="Bagci C."/>
            <person name="Temovska M."/>
            <person name="Jeon B.S."/>
            <person name="Bessarab I."/>
            <person name="Williams R.B.H."/>
            <person name="Huson D.H."/>
            <person name="Angenent L.T."/>
        </authorList>
    </citation>
    <scope>NUCLEOTIDE SEQUENCE [LARGE SCALE GENOMIC DNA]</scope>
    <source>
        <strain evidence="4 6">7D4C2</strain>
    </source>
</reference>
<dbReference type="EC" id="3.1.1.1" evidence="3"/>
<dbReference type="Gene3D" id="3.40.50.1820">
    <property type="entry name" value="alpha/beta hydrolase"/>
    <property type="match status" value="1"/>
</dbReference>
<dbReference type="InterPro" id="IPR050300">
    <property type="entry name" value="GDXG_lipolytic_enzyme"/>
</dbReference>